<dbReference type="AlphaFoldDB" id="A0AAI9WZ26"/>
<dbReference type="InterPro" id="IPR000073">
    <property type="entry name" value="AB_hydrolase_1"/>
</dbReference>
<organism evidence="2 3">
    <name type="scientific">Candida oxycetoniae</name>
    <dbReference type="NCBI Taxonomy" id="497107"/>
    <lineage>
        <taxon>Eukaryota</taxon>
        <taxon>Fungi</taxon>
        <taxon>Dikarya</taxon>
        <taxon>Ascomycota</taxon>
        <taxon>Saccharomycotina</taxon>
        <taxon>Pichiomycetes</taxon>
        <taxon>Debaryomycetaceae</taxon>
        <taxon>Candida/Lodderomyces clade</taxon>
        <taxon>Candida</taxon>
    </lineage>
</organism>
<dbReference type="Pfam" id="PF00561">
    <property type="entry name" value="Abhydrolase_1"/>
    <property type="match status" value="1"/>
</dbReference>
<evidence type="ECO:0000259" key="1">
    <source>
        <dbReference type="Pfam" id="PF00561"/>
    </source>
</evidence>
<sequence>MRFKRLRCDSMIQTGWKCRFVRCFSTKNGSKFILPKSYQVNKIFSKTLPFKKCIKIWWNSLSANRLATIQNELIDLMVPESLENTGVMKVAKQVVTDQNGNYINEVGFKVINGENLPTKHLVFIHGYGASLGCFARNFQIINQFKTSTKFNYHVHFLDNITFGLSSNPKLENKAVSWKIPPCAEIKLFDNEDPDKPKRLYKKYYKLIDGYQLCPENFARYQSYFKPILEDMESFYCTAIDQWREASKIPQIDFLIGHSFGAYWCGSYALRNPNKIRNLILLSPVGLERHVMAITNDDKITNAIEKPNLDPTTYKFLSRLPILSQSHILQWYYKIPYLPRFLPYLGPFGVKMYFKMWLPKLAKINKLIVKHGGAEEIFTSGNDLVYGSKKEIELIVEYLYNSISNGSHSDIYVRYLLTPATVSKWPLYDKFVTAFDFNPERFKFNFYLFYGEYDFMNSEAGEKLIAKLKTRQSQQHFVYDEIAEGGHNLYIDNPFDTNRKIYEIAMKEETRD</sequence>
<dbReference type="GO" id="GO:0004623">
    <property type="term" value="F:phospholipase A2 activity"/>
    <property type="evidence" value="ECO:0007669"/>
    <property type="project" value="TreeGrafter"/>
</dbReference>
<dbReference type="GO" id="GO:0055088">
    <property type="term" value="P:lipid homeostasis"/>
    <property type="evidence" value="ECO:0007669"/>
    <property type="project" value="TreeGrafter"/>
</dbReference>
<dbReference type="GO" id="GO:0006654">
    <property type="term" value="P:phosphatidic acid biosynthetic process"/>
    <property type="evidence" value="ECO:0007669"/>
    <property type="project" value="TreeGrafter"/>
</dbReference>
<feature type="domain" description="AB hydrolase-1" evidence="1">
    <location>
        <begin position="119"/>
        <end position="299"/>
    </location>
</feature>
<gene>
    <name evidence="2" type="ORF">KGF56_001637</name>
</gene>
<dbReference type="EMBL" id="JAHUZD010000028">
    <property type="protein sequence ID" value="KAI3405619.2"/>
    <property type="molecule type" value="Genomic_DNA"/>
</dbReference>
<dbReference type="InterPro" id="IPR029058">
    <property type="entry name" value="AB_hydrolase_fold"/>
</dbReference>
<dbReference type="GeneID" id="73379254"/>
<proteinExistence type="predicted"/>
<evidence type="ECO:0000313" key="2">
    <source>
        <dbReference type="EMBL" id="KAI3405619.2"/>
    </source>
</evidence>
<dbReference type="GO" id="GO:0042171">
    <property type="term" value="F:lysophosphatidic acid acyltransferase activity"/>
    <property type="evidence" value="ECO:0007669"/>
    <property type="project" value="TreeGrafter"/>
</dbReference>
<dbReference type="PANTHER" id="PTHR42886">
    <property type="entry name" value="RE40534P-RELATED"/>
    <property type="match status" value="1"/>
</dbReference>
<keyword evidence="3" id="KW-1185">Reference proteome</keyword>
<protein>
    <recommendedName>
        <fullName evidence="1">AB hydrolase-1 domain-containing protein</fullName>
    </recommendedName>
</protein>
<dbReference type="GO" id="GO:0035965">
    <property type="term" value="P:cardiolipin acyl-chain remodeling"/>
    <property type="evidence" value="ECO:0007669"/>
    <property type="project" value="TreeGrafter"/>
</dbReference>
<accession>A0AAI9WZ26</accession>
<dbReference type="PANTHER" id="PTHR42886:SF23">
    <property type="entry name" value="1-ACYLGLYCEROL-3-PHOSPHATE O-ACYLTRANSFERASE ICT1-RELATED"/>
    <property type="match status" value="1"/>
</dbReference>
<evidence type="ECO:0000313" key="3">
    <source>
        <dbReference type="Proteomes" id="UP001202479"/>
    </source>
</evidence>
<dbReference type="Proteomes" id="UP001202479">
    <property type="component" value="Unassembled WGS sequence"/>
</dbReference>
<dbReference type="RefSeq" id="XP_049181364.1">
    <property type="nucleotide sequence ID" value="XM_049322781.1"/>
</dbReference>
<dbReference type="SUPFAM" id="SSF53474">
    <property type="entry name" value="alpha/beta-Hydrolases"/>
    <property type="match status" value="1"/>
</dbReference>
<name>A0AAI9WZ26_9ASCO</name>
<comment type="caution">
    <text evidence="2">The sequence shown here is derived from an EMBL/GenBank/DDBJ whole genome shotgun (WGS) entry which is preliminary data.</text>
</comment>
<dbReference type="Gene3D" id="3.40.50.1820">
    <property type="entry name" value="alpha/beta hydrolase"/>
    <property type="match status" value="1"/>
</dbReference>
<dbReference type="GO" id="GO:0005743">
    <property type="term" value="C:mitochondrial inner membrane"/>
    <property type="evidence" value="ECO:0007669"/>
    <property type="project" value="TreeGrafter"/>
</dbReference>
<reference evidence="2" key="1">
    <citation type="journal article" date="2022" name="DNA Res.">
        <title>Genome analysis of five recently described species of the CUG-Ser clade uncovers Candida theae as a new hybrid lineage with pathogenic potential in the Candida parapsilosis species complex.</title>
        <authorList>
            <person name="Mixao V."/>
            <person name="Del Olmo V."/>
            <person name="Hegedusova E."/>
            <person name="Saus E."/>
            <person name="Pryszcz L."/>
            <person name="Cillingova A."/>
            <person name="Nosek J."/>
            <person name="Gabaldon T."/>
        </authorList>
    </citation>
    <scope>NUCLEOTIDE SEQUENCE</scope>
    <source>
        <strain evidence="2">CBS 10844</strain>
    </source>
</reference>